<comment type="caution">
    <text evidence="1">The sequence shown here is derived from an EMBL/GenBank/DDBJ whole genome shotgun (WGS) entry which is preliminary data.</text>
</comment>
<dbReference type="AlphaFoldDB" id="A0A420I5H8"/>
<dbReference type="EMBL" id="MCBQ01012878">
    <property type="protein sequence ID" value="RKF64902.1"/>
    <property type="molecule type" value="Genomic_DNA"/>
</dbReference>
<protein>
    <submittedName>
        <fullName evidence="1">Uncharacterized protein</fullName>
    </submittedName>
</protein>
<name>A0A420I5H8_9PEZI</name>
<organism evidence="1 2">
    <name type="scientific">Golovinomyces cichoracearum</name>
    <dbReference type="NCBI Taxonomy" id="62708"/>
    <lineage>
        <taxon>Eukaryota</taxon>
        <taxon>Fungi</taxon>
        <taxon>Dikarya</taxon>
        <taxon>Ascomycota</taxon>
        <taxon>Pezizomycotina</taxon>
        <taxon>Leotiomycetes</taxon>
        <taxon>Erysiphales</taxon>
        <taxon>Erysiphaceae</taxon>
        <taxon>Golovinomyces</taxon>
    </lineage>
</organism>
<evidence type="ECO:0000313" key="1">
    <source>
        <dbReference type="EMBL" id="RKF64902.1"/>
    </source>
</evidence>
<dbReference type="Proteomes" id="UP000283383">
    <property type="component" value="Unassembled WGS sequence"/>
</dbReference>
<gene>
    <name evidence="1" type="ORF">GcM3_128017</name>
</gene>
<keyword evidence="2" id="KW-1185">Reference proteome</keyword>
<accession>A0A420I5H8</accession>
<sequence length="71" mass="8372">MYDLLDSKLLIFEDWYNKLNIMGDDRDHAFSIILKGRAQEYYYAQCIGLSLNSMIMSMKNHFEAMDVRQGV</sequence>
<proteinExistence type="predicted"/>
<reference evidence="1 2" key="1">
    <citation type="journal article" date="2018" name="BMC Genomics">
        <title>Comparative genome analyses reveal sequence features reflecting distinct modes of host-adaptation between dicot and monocot powdery mildew.</title>
        <authorList>
            <person name="Wu Y."/>
            <person name="Ma X."/>
            <person name="Pan Z."/>
            <person name="Kale S.D."/>
            <person name="Song Y."/>
            <person name="King H."/>
            <person name="Zhang Q."/>
            <person name="Presley C."/>
            <person name="Deng X."/>
            <person name="Wei C.I."/>
            <person name="Xiao S."/>
        </authorList>
    </citation>
    <scope>NUCLEOTIDE SEQUENCE [LARGE SCALE GENOMIC DNA]</scope>
    <source>
        <strain evidence="1">UMSG3</strain>
    </source>
</reference>
<evidence type="ECO:0000313" key="2">
    <source>
        <dbReference type="Proteomes" id="UP000283383"/>
    </source>
</evidence>